<reference evidence="2" key="1">
    <citation type="journal article" date="2018" name="Data Brief">
        <title>Genome sequence data from 17 accessions of Ensete ventricosum, a staple food crop for millions in Ethiopia.</title>
        <authorList>
            <person name="Yemataw Z."/>
            <person name="Muzemil S."/>
            <person name="Ambachew D."/>
            <person name="Tripathi L."/>
            <person name="Tesfaye K."/>
            <person name="Chala A."/>
            <person name="Farbos A."/>
            <person name="O'Neill P."/>
            <person name="Moore K."/>
            <person name="Grant M."/>
            <person name="Studholme D.J."/>
        </authorList>
    </citation>
    <scope>NUCLEOTIDE SEQUENCE [LARGE SCALE GENOMIC DNA]</scope>
    <source>
        <tissue evidence="2">Leaf</tissue>
    </source>
</reference>
<sequence length="172" mass="19005">MVRRRWRLACRRASRVGFRKSASRGVISSAIRGAGTAVSLAAVTGLIRTNLQTHICRPVETIQWVTQIVSTSDNEDKAHEKPASPKEVHGPRRRGEGFLRSVRGSGRKLEGRVEKGEARKVFGGREGKGREGKVTLGPTTFPWAHRRRITDNSRAYCISPIRLVHGEAVVCA</sequence>
<name>A0A445MFL5_ENSVE</name>
<evidence type="ECO:0000256" key="1">
    <source>
        <dbReference type="SAM" id="MobiDB-lite"/>
    </source>
</evidence>
<dbReference type="EMBL" id="KV875820">
    <property type="protein sequence ID" value="RZR73077.1"/>
    <property type="molecule type" value="Genomic_DNA"/>
</dbReference>
<gene>
    <name evidence="2" type="ORF">BHM03_00019760</name>
</gene>
<proteinExistence type="predicted"/>
<dbReference type="AlphaFoldDB" id="A0A445MFL5"/>
<feature type="region of interest" description="Disordered" evidence="1">
    <location>
        <begin position="72"/>
        <end position="101"/>
    </location>
</feature>
<protein>
    <submittedName>
        <fullName evidence="2">Uncharacterized protein</fullName>
    </submittedName>
</protein>
<organism evidence="2">
    <name type="scientific">Ensete ventricosum</name>
    <name type="common">Abyssinian banana</name>
    <name type="synonym">Musa ensete</name>
    <dbReference type="NCBI Taxonomy" id="4639"/>
    <lineage>
        <taxon>Eukaryota</taxon>
        <taxon>Viridiplantae</taxon>
        <taxon>Streptophyta</taxon>
        <taxon>Embryophyta</taxon>
        <taxon>Tracheophyta</taxon>
        <taxon>Spermatophyta</taxon>
        <taxon>Magnoliopsida</taxon>
        <taxon>Liliopsida</taxon>
        <taxon>Zingiberales</taxon>
        <taxon>Musaceae</taxon>
        <taxon>Ensete</taxon>
    </lineage>
</organism>
<accession>A0A445MFL5</accession>
<dbReference type="Proteomes" id="UP000290560">
    <property type="component" value="Unassembled WGS sequence"/>
</dbReference>
<feature type="compositionally biased region" description="Basic and acidic residues" evidence="1">
    <location>
        <begin position="74"/>
        <end position="97"/>
    </location>
</feature>
<evidence type="ECO:0000313" key="2">
    <source>
        <dbReference type="EMBL" id="RZR73077.1"/>
    </source>
</evidence>